<keyword evidence="1" id="KW-1133">Transmembrane helix</keyword>
<reference evidence="3" key="1">
    <citation type="journal article" date="2002" name="Science">
        <title>The draft genome of Ciona intestinalis: insights into chordate and vertebrate origins.</title>
        <authorList>
            <person name="Dehal P."/>
            <person name="Satou Y."/>
            <person name="Campbell R.K."/>
            <person name="Chapman J."/>
            <person name="Degnan B."/>
            <person name="De Tomaso A."/>
            <person name="Davidson B."/>
            <person name="Di Gregorio A."/>
            <person name="Gelpke M."/>
            <person name="Goodstein D.M."/>
            <person name="Harafuji N."/>
            <person name="Hastings K.E."/>
            <person name="Ho I."/>
            <person name="Hotta K."/>
            <person name="Huang W."/>
            <person name="Kawashima T."/>
            <person name="Lemaire P."/>
            <person name="Martinez D."/>
            <person name="Meinertzhagen I.A."/>
            <person name="Necula S."/>
            <person name="Nonaka M."/>
            <person name="Putnam N."/>
            <person name="Rash S."/>
            <person name="Saiga H."/>
            <person name="Satake M."/>
            <person name="Terry A."/>
            <person name="Yamada L."/>
            <person name="Wang H.G."/>
            <person name="Awazu S."/>
            <person name="Azumi K."/>
            <person name="Boore J."/>
            <person name="Branno M."/>
            <person name="Chin-Bow S."/>
            <person name="DeSantis R."/>
            <person name="Doyle S."/>
            <person name="Francino P."/>
            <person name="Keys D.N."/>
            <person name="Haga S."/>
            <person name="Hayashi H."/>
            <person name="Hino K."/>
            <person name="Imai K.S."/>
            <person name="Inaba K."/>
            <person name="Kano S."/>
            <person name="Kobayashi K."/>
            <person name="Kobayashi M."/>
            <person name="Lee B.I."/>
            <person name="Makabe K.W."/>
            <person name="Manohar C."/>
            <person name="Matassi G."/>
            <person name="Medina M."/>
            <person name="Mochizuki Y."/>
            <person name="Mount S."/>
            <person name="Morishita T."/>
            <person name="Miura S."/>
            <person name="Nakayama A."/>
            <person name="Nishizaka S."/>
            <person name="Nomoto H."/>
            <person name="Ohta F."/>
            <person name="Oishi K."/>
            <person name="Rigoutsos I."/>
            <person name="Sano M."/>
            <person name="Sasaki A."/>
            <person name="Sasakura Y."/>
            <person name="Shoguchi E."/>
            <person name="Shin-i T."/>
            <person name="Spagnuolo A."/>
            <person name="Stainier D."/>
            <person name="Suzuki M.M."/>
            <person name="Tassy O."/>
            <person name="Takatori N."/>
            <person name="Tokuoka M."/>
            <person name="Yagi K."/>
            <person name="Yoshizaki F."/>
            <person name="Wada S."/>
            <person name="Zhang C."/>
            <person name="Hyatt P.D."/>
            <person name="Larimer F."/>
            <person name="Detter C."/>
            <person name="Doggett N."/>
            <person name="Glavina T."/>
            <person name="Hawkins T."/>
            <person name="Richardson P."/>
            <person name="Lucas S."/>
            <person name="Kohara Y."/>
            <person name="Levine M."/>
            <person name="Satoh N."/>
            <person name="Rokhsar D.S."/>
        </authorList>
    </citation>
    <scope>NUCLEOTIDE SEQUENCE [LARGE SCALE GENOMIC DNA]</scope>
</reference>
<protein>
    <submittedName>
        <fullName evidence="2">Uncharacterized protein</fullName>
    </submittedName>
</protein>
<reference evidence="2" key="3">
    <citation type="submission" date="2025-09" db="UniProtKB">
        <authorList>
            <consortium name="Ensembl"/>
        </authorList>
    </citation>
    <scope>IDENTIFICATION</scope>
</reference>
<dbReference type="Ensembl" id="ENSCINT00000034703.1">
    <property type="protein sequence ID" value="ENSCINP00000031107.1"/>
    <property type="gene ID" value="ENSCING00000022679.1"/>
</dbReference>
<keyword evidence="3" id="KW-1185">Reference proteome</keyword>
<evidence type="ECO:0000313" key="3">
    <source>
        <dbReference type="Proteomes" id="UP000008144"/>
    </source>
</evidence>
<organism evidence="2 3">
    <name type="scientific">Ciona intestinalis</name>
    <name type="common">Transparent sea squirt</name>
    <name type="synonym">Ascidia intestinalis</name>
    <dbReference type="NCBI Taxonomy" id="7719"/>
    <lineage>
        <taxon>Eukaryota</taxon>
        <taxon>Metazoa</taxon>
        <taxon>Chordata</taxon>
        <taxon>Tunicata</taxon>
        <taxon>Ascidiacea</taxon>
        <taxon>Phlebobranchia</taxon>
        <taxon>Cionidae</taxon>
        <taxon>Ciona</taxon>
    </lineage>
</organism>
<name>H2XN74_CIOIN</name>
<keyword evidence="1" id="KW-0812">Transmembrane</keyword>
<reference evidence="2" key="2">
    <citation type="submission" date="2025-08" db="UniProtKB">
        <authorList>
            <consortium name="Ensembl"/>
        </authorList>
    </citation>
    <scope>IDENTIFICATION</scope>
</reference>
<evidence type="ECO:0000313" key="2">
    <source>
        <dbReference type="Ensembl" id="ENSCINP00000031107.1"/>
    </source>
</evidence>
<dbReference type="InParanoid" id="H2XN74"/>
<evidence type="ECO:0000256" key="1">
    <source>
        <dbReference type="SAM" id="Phobius"/>
    </source>
</evidence>
<proteinExistence type="predicted"/>
<feature type="transmembrane region" description="Helical" evidence="1">
    <location>
        <begin position="6"/>
        <end position="25"/>
    </location>
</feature>
<dbReference type="Proteomes" id="UP000008144">
    <property type="component" value="Unassembled WGS sequence"/>
</dbReference>
<keyword evidence="1" id="KW-0472">Membrane</keyword>
<accession>H2XN74</accession>
<dbReference type="AlphaFoldDB" id="H2XN74"/>
<dbReference type="HOGENOM" id="CLU_3067908_0_0_1"/>
<sequence length="53" mass="6052">MSSELYFMVGAILAIAATFVMLEVASIEDEKDLEELEKQRTMWLKARQGKKSD</sequence>